<reference evidence="3 4" key="1">
    <citation type="submission" date="2018-06" db="EMBL/GenBank/DDBJ databases">
        <title>Lujinxingia sediminis gen. nov. sp. nov., a new facultative anaerobic member of the class Deltaproteobacteria, and proposal of Lujinxingaceae fam. nov.</title>
        <authorList>
            <person name="Guo L.-Y."/>
            <person name="Li C.-M."/>
            <person name="Wang S."/>
            <person name="Du Z.-J."/>
        </authorList>
    </citation>
    <scope>NUCLEOTIDE SEQUENCE [LARGE SCALE GENOMIC DNA]</scope>
    <source>
        <strain evidence="3 4">FA350</strain>
    </source>
</reference>
<dbReference type="Gene3D" id="2.30.30.940">
    <property type="match status" value="1"/>
</dbReference>
<dbReference type="GO" id="GO:0006310">
    <property type="term" value="P:DNA recombination"/>
    <property type="evidence" value="ECO:0007669"/>
    <property type="project" value="InterPro"/>
</dbReference>
<proteinExistence type="inferred from homology"/>
<dbReference type="InterPro" id="IPR041451">
    <property type="entry name" value="RecD2_SH13"/>
</dbReference>
<dbReference type="CDD" id="cd18809">
    <property type="entry name" value="SF1_C_RecD"/>
    <property type="match status" value="1"/>
</dbReference>
<evidence type="ECO:0000256" key="1">
    <source>
        <dbReference type="ARBA" id="ARBA00022741"/>
    </source>
</evidence>
<dbReference type="GO" id="GO:0003677">
    <property type="term" value="F:DNA binding"/>
    <property type="evidence" value="ECO:0007669"/>
    <property type="project" value="InterPro"/>
</dbReference>
<dbReference type="InterPro" id="IPR027785">
    <property type="entry name" value="UvrD-like_helicase_C"/>
</dbReference>
<dbReference type="AlphaFoldDB" id="A0A2Z4FH72"/>
<dbReference type="GO" id="GO:0017116">
    <property type="term" value="F:single-stranded DNA helicase activity"/>
    <property type="evidence" value="ECO:0007669"/>
    <property type="project" value="TreeGrafter"/>
</dbReference>
<evidence type="ECO:0000313" key="3">
    <source>
        <dbReference type="EMBL" id="AWV88068.1"/>
    </source>
</evidence>
<dbReference type="GO" id="GO:0009338">
    <property type="term" value="C:exodeoxyribonuclease V complex"/>
    <property type="evidence" value="ECO:0007669"/>
    <property type="project" value="TreeGrafter"/>
</dbReference>
<dbReference type="GO" id="GO:0006281">
    <property type="term" value="P:DNA repair"/>
    <property type="evidence" value="ECO:0007669"/>
    <property type="project" value="InterPro"/>
</dbReference>
<name>A0A2Z4FH72_9DELT</name>
<dbReference type="Gene3D" id="3.40.50.300">
    <property type="entry name" value="P-loop containing nucleotide triphosphate hydrolases"/>
    <property type="match status" value="2"/>
</dbReference>
<gene>
    <name evidence="3" type="ORF">DN745_01450</name>
</gene>
<dbReference type="InterPro" id="IPR006345">
    <property type="entry name" value="RecD2"/>
</dbReference>
<dbReference type="GO" id="GO:0043139">
    <property type="term" value="F:5'-3' DNA helicase activity"/>
    <property type="evidence" value="ECO:0007669"/>
    <property type="project" value="InterPro"/>
</dbReference>
<dbReference type="Pfam" id="PF18335">
    <property type="entry name" value="SH3_13"/>
    <property type="match status" value="1"/>
</dbReference>
<dbReference type="SUPFAM" id="SSF52540">
    <property type="entry name" value="P-loop containing nucleoside triphosphate hydrolases"/>
    <property type="match status" value="2"/>
</dbReference>
<dbReference type="Proteomes" id="UP000249799">
    <property type="component" value="Chromosome"/>
</dbReference>
<dbReference type="Gene3D" id="1.10.150.20">
    <property type="entry name" value="5' to 3' exonuclease, C-terminal subdomain"/>
    <property type="match status" value="1"/>
</dbReference>
<dbReference type="GO" id="GO:0005524">
    <property type="term" value="F:ATP binding"/>
    <property type="evidence" value="ECO:0007669"/>
    <property type="project" value="UniProtKB-KW"/>
</dbReference>
<dbReference type="PANTHER" id="PTHR43788">
    <property type="entry name" value="DNA2/NAM7 HELICASE FAMILY MEMBER"/>
    <property type="match status" value="1"/>
</dbReference>
<keyword evidence="1" id="KW-0547">Nucleotide-binding</keyword>
<keyword evidence="4" id="KW-1185">Reference proteome</keyword>
<evidence type="ECO:0000256" key="2">
    <source>
        <dbReference type="ARBA" id="ARBA00022840"/>
    </source>
</evidence>
<dbReference type="NCBIfam" id="TIGR01448">
    <property type="entry name" value="recD_rel"/>
    <property type="match status" value="1"/>
</dbReference>
<dbReference type="Pfam" id="PF14520">
    <property type="entry name" value="HHH_5"/>
    <property type="match status" value="1"/>
</dbReference>
<dbReference type="OrthoDB" id="9763659at2"/>
<accession>A0A2Z4FH72</accession>
<dbReference type="RefSeq" id="WP_111331481.1">
    <property type="nucleotide sequence ID" value="NZ_CP030032.1"/>
</dbReference>
<dbReference type="Pfam" id="PF23139">
    <property type="entry name" value="OB_YrrC"/>
    <property type="match status" value="1"/>
</dbReference>
<dbReference type="InterPro" id="IPR029493">
    <property type="entry name" value="RecD2-like_HHH"/>
</dbReference>
<dbReference type="SMART" id="SM00382">
    <property type="entry name" value="AAA"/>
    <property type="match status" value="1"/>
</dbReference>
<dbReference type="CDD" id="cd17933">
    <property type="entry name" value="DEXSc_RecD-like"/>
    <property type="match status" value="1"/>
</dbReference>
<evidence type="ECO:0000313" key="4">
    <source>
        <dbReference type="Proteomes" id="UP000249799"/>
    </source>
</evidence>
<dbReference type="KEGG" id="bsed:DN745_01450"/>
<dbReference type="InterPro" id="IPR055446">
    <property type="entry name" value="RecD2_N_OB"/>
</dbReference>
<sequence>MKSTDQNQSAELEVLKGELSRIRFASENGEFAVCDLELRSGKTVTLVGNTLGAQPGESVEVRGTWQKDPRFGRQFAIASIRAVAPTTREGIEKYLSSGLIEGVGPVLARRIVAHFGEDTLDLLDAAPGRIREVEGIGKVRAERIQAAWGEQRLVRSVMVFLQSHGVSPGFAAKIWKEYGDQSVAIVRENPYQLAEDIRGIGFRSADAIALDTGLARDSLARLRAGVLYALRQAHSDGHIYLPMDELKARAVELLGVPMDMLGAAIESLTHDDRVVVEALGGGRAPAVYRAAAHRAESGAAERLLELLQTNSLLKFGDLEAHLQAYLDAQRSGDAPFELAPEQRRAVLAVFEQKVAVITGGPGTGKTTIIRAVVALADKLNQRVALAAPTGRAAKRMSEACGREARTIHRLLEFAPGEGGFKYDKKRPLDVDLVVIDEASMLDTYLLHALVRALPPRCALLLVGDIDQLPSVGPGHILGDIIDSGRVAVLRLTRVFRQARESSIIANAHRVNAGQMPVAPAHGGDKLVDFYTIAAASPLEAQQKILDLITDRIPNAFGLDPLNDVQILSPMHKGEVGCGQLNTLIQARFNPLSAPLEHGSKLWKVGDKVMQVRNNYDLDVFNGDIGQIQAIDRDAETVRVGFDGRPVTYKFSSLDELVLAYAITVHKSQGSEYPAVILPMLTQHYVMLQRNLLYTALTRAKSLVIIVGSEKAVSIATANHEAQMRYTRLAERLRAQGS</sequence>
<dbReference type="Pfam" id="PF13245">
    <property type="entry name" value="AAA_19"/>
    <property type="match status" value="1"/>
</dbReference>
<dbReference type="HAMAP" id="MF_01488">
    <property type="entry name" value="RecD2"/>
    <property type="match status" value="1"/>
</dbReference>
<dbReference type="SUPFAM" id="SSF47781">
    <property type="entry name" value="RuvA domain 2-like"/>
    <property type="match status" value="1"/>
</dbReference>
<dbReference type="Gene3D" id="1.10.10.2220">
    <property type="match status" value="1"/>
</dbReference>
<keyword evidence="2" id="KW-0067">ATP-binding</keyword>
<dbReference type="InterPro" id="IPR003593">
    <property type="entry name" value="AAA+_ATPase"/>
</dbReference>
<organism evidence="3 4">
    <name type="scientific">Bradymonas sediminis</name>
    <dbReference type="NCBI Taxonomy" id="1548548"/>
    <lineage>
        <taxon>Bacteria</taxon>
        <taxon>Deltaproteobacteria</taxon>
        <taxon>Bradymonadales</taxon>
        <taxon>Bradymonadaceae</taxon>
        <taxon>Bradymonas</taxon>
    </lineage>
</organism>
<keyword evidence="3" id="KW-0378">Hydrolase</keyword>
<dbReference type="EMBL" id="CP030032">
    <property type="protein sequence ID" value="AWV88068.1"/>
    <property type="molecule type" value="Genomic_DNA"/>
</dbReference>
<dbReference type="InterPro" id="IPR027417">
    <property type="entry name" value="P-loop_NTPase"/>
</dbReference>
<dbReference type="Pfam" id="PF13538">
    <property type="entry name" value="UvrD_C_2"/>
    <property type="match status" value="1"/>
</dbReference>
<keyword evidence="3" id="KW-0347">Helicase</keyword>
<dbReference type="InterPro" id="IPR003583">
    <property type="entry name" value="Hlx-hairpin-Hlx_DNA-bd_motif"/>
</dbReference>
<dbReference type="SMART" id="SM00278">
    <property type="entry name" value="HhH1"/>
    <property type="match status" value="3"/>
</dbReference>
<dbReference type="Pfam" id="PF14490">
    <property type="entry name" value="HHH_RecD2"/>
    <property type="match status" value="1"/>
</dbReference>
<dbReference type="InterPro" id="IPR050534">
    <property type="entry name" value="Coronavir_polyprotein_1ab"/>
</dbReference>
<dbReference type="PANTHER" id="PTHR43788:SF6">
    <property type="entry name" value="DNA HELICASE B"/>
    <property type="match status" value="1"/>
</dbReference>
<protein>
    <submittedName>
        <fullName evidence="3">ATP-dependent RecD-like DNA helicase</fullName>
    </submittedName>
</protein>
<dbReference type="InterPro" id="IPR010994">
    <property type="entry name" value="RuvA_2-like"/>
</dbReference>